<feature type="region of interest" description="Disordered" evidence="9">
    <location>
        <begin position="284"/>
        <end position="315"/>
    </location>
</feature>
<keyword evidence="5" id="KW-0418">Kinase</keyword>
<sequence length="374" mass="41838">MGTTRAVRCSVTEHLQFAVRCRLFCGAGHDTSARHGGTAEVDGGFAKVKLGLHILTGEKVAVKIMDKRTLGDDLHRVKLEISALKDLSHQNICKLYQVIETATKIYLVLEYCPGGELFDYIVEKDRLCEEEARHFFRQIVSAVAYMHSQGYAHRDLKPIRELAHSDLDKAISLSTSDSCRHSRESIPQPAGQQPSTLVTRPPQRGEWTFQVTWHDWSAAIGCEHSDMHPNASILYLFSSFAEARRQTQPTELLFPAMVPIDAGENRDFCSQKFMTRHQFKGRLTKRKCSAPATKGSSAARPSPSNGEAPDLDSSSFIHSADDLVSSSERKMKMFDDRSKRQDERSSTFICEIDLMQNLVSRAVCPNCGLCELSV</sequence>
<evidence type="ECO:0000256" key="8">
    <source>
        <dbReference type="ARBA" id="ARBA00048679"/>
    </source>
</evidence>
<dbReference type="GO" id="GO:0004674">
    <property type="term" value="F:protein serine/threonine kinase activity"/>
    <property type="evidence" value="ECO:0007669"/>
    <property type="project" value="UniProtKB-KW"/>
</dbReference>
<keyword evidence="12" id="KW-1185">Reference proteome</keyword>
<dbReference type="EC" id="2.7.11.1" evidence="1"/>
<dbReference type="PANTHER" id="PTHR24346">
    <property type="entry name" value="MAP/MICROTUBULE AFFINITY-REGULATING KINASE"/>
    <property type="match status" value="1"/>
</dbReference>
<dbReference type="Proteomes" id="UP000821866">
    <property type="component" value="Chromosome 2"/>
</dbReference>
<keyword evidence="2" id="KW-0723">Serine/threonine-protein kinase</keyword>
<evidence type="ECO:0000256" key="5">
    <source>
        <dbReference type="ARBA" id="ARBA00022777"/>
    </source>
</evidence>
<evidence type="ECO:0000256" key="3">
    <source>
        <dbReference type="ARBA" id="ARBA00022679"/>
    </source>
</evidence>
<comment type="catalytic activity">
    <reaction evidence="7">
        <text>L-threonyl-[protein] + ATP = O-phospho-L-threonyl-[protein] + ADP + H(+)</text>
        <dbReference type="Rhea" id="RHEA:46608"/>
        <dbReference type="Rhea" id="RHEA-COMP:11060"/>
        <dbReference type="Rhea" id="RHEA-COMP:11605"/>
        <dbReference type="ChEBI" id="CHEBI:15378"/>
        <dbReference type="ChEBI" id="CHEBI:30013"/>
        <dbReference type="ChEBI" id="CHEBI:30616"/>
        <dbReference type="ChEBI" id="CHEBI:61977"/>
        <dbReference type="ChEBI" id="CHEBI:456216"/>
        <dbReference type="EC" id="2.7.11.1"/>
    </reaction>
</comment>
<dbReference type="Pfam" id="PF00069">
    <property type="entry name" value="Pkinase"/>
    <property type="match status" value="1"/>
</dbReference>
<keyword evidence="6" id="KW-0067">ATP-binding</keyword>
<dbReference type="PANTHER" id="PTHR24346:SF30">
    <property type="entry name" value="MATERNAL EMBRYONIC LEUCINE ZIPPER KINASE"/>
    <property type="match status" value="1"/>
</dbReference>
<gene>
    <name evidence="11" type="ORF">HPB51_021099</name>
</gene>
<proteinExistence type="predicted"/>
<evidence type="ECO:0000256" key="2">
    <source>
        <dbReference type="ARBA" id="ARBA00022527"/>
    </source>
</evidence>
<protein>
    <recommendedName>
        <fullName evidence="1">non-specific serine/threonine protein kinase</fullName>
        <ecNumber evidence="1">2.7.11.1</ecNumber>
    </recommendedName>
</protein>
<evidence type="ECO:0000256" key="6">
    <source>
        <dbReference type="ARBA" id="ARBA00022840"/>
    </source>
</evidence>
<dbReference type="VEuPathDB" id="VectorBase:LOC119161343"/>
<organism evidence="11 12">
    <name type="scientific">Rhipicephalus microplus</name>
    <name type="common">Cattle tick</name>
    <name type="synonym">Boophilus microplus</name>
    <dbReference type="NCBI Taxonomy" id="6941"/>
    <lineage>
        <taxon>Eukaryota</taxon>
        <taxon>Metazoa</taxon>
        <taxon>Ecdysozoa</taxon>
        <taxon>Arthropoda</taxon>
        <taxon>Chelicerata</taxon>
        <taxon>Arachnida</taxon>
        <taxon>Acari</taxon>
        <taxon>Parasitiformes</taxon>
        <taxon>Ixodida</taxon>
        <taxon>Ixodoidea</taxon>
        <taxon>Ixodidae</taxon>
        <taxon>Rhipicephalinae</taxon>
        <taxon>Rhipicephalus</taxon>
        <taxon>Boophilus</taxon>
    </lineage>
</organism>
<reference evidence="11" key="2">
    <citation type="submission" date="2021-09" db="EMBL/GenBank/DDBJ databases">
        <authorList>
            <person name="Jia N."/>
            <person name="Wang J."/>
            <person name="Shi W."/>
            <person name="Du L."/>
            <person name="Sun Y."/>
            <person name="Zhan W."/>
            <person name="Jiang J."/>
            <person name="Wang Q."/>
            <person name="Zhang B."/>
            <person name="Ji P."/>
            <person name="Sakyi L.B."/>
            <person name="Cui X."/>
            <person name="Yuan T."/>
            <person name="Jiang B."/>
            <person name="Yang W."/>
            <person name="Lam T.T.-Y."/>
            <person name="Chang Q."/>
            <person name="Ding S."/>
            <person name="Wang X."/>
            <person name="Zhu J."/>
            <person name="Ruan X."/>
            <person name="Zhao L."/>
            <person name="Wei J."/>
            <person name="Que T."/>
            <person name="Du C."/>
            <person name="Cheng J."/>
            <person name="Dai P."/>
            <person name="Han X."/>
            <person name="Huang E."/>
            <person name="Gao Y."/>
            <person name="Liu J."/>
            <person name="Shao H."/>
            <person name="Ye R."/>
            <person name="Li L."/>
            <person name="Wei W."/>
            <person name="Wang X."/>
            <person name="Wang C."/>
            <person name="Huo Q."/>
            <person name="Li W."/>
            <person name="Guo W."/>
            <person name="Chen H."/>
            <person name="Chen S."/>
            <person name="Zhou L."/>
            <person name="Zhou L."/>
            <person name="Ni X."/>
            <person name="Tian J."/>
            <person name="Zhou Y."/>
            <person name="Sheng Y."/>
            <person name="Liu T."/>
            <person name="Pan Y."/>
            <person name="Xia L."/>
            <person name="Li J."/>
            <person name="Zhao F."/>
            <person name="Cao W."/>
        </authorList>
    </citation>
    <scope>NUCLEOTIDE SEQUENCE</scope>
    <source>
        <strain evidence="11">Rmic-2018</strain>
        <tissue evidence="11">Larvae</tissue>
    </source>
</reference>
<evidence type="ECO:0000256" key="9">
    <source>
        <dbReference type="SAM" id="MobiDB-lite"/>
    </source>
</evidence>
<feature type="region of interest" description="Disordered" evidence="9">
    <location>
        <begin position="179"/>
        <end position="201"/>
    </location>
</feature>
<reference evidence="11" key="1">
    <citation type="journal article" date="2020" name="Cell">
        <title>Large-Scale Comparative Analyses of Tick Genomes Elucidate Their Genetic Diversity and Vector Capacities.</title>
        <authorList>
            <consortium name="Tick Genome and Microbiome Consortium (TIGMIC)"/>
            <person name="Jia N."/>
            <person name="Wang J."/>
            <person name="Shi W."/>
            <person name="Du L."/>
            <person name="Sun Y."/>
            <person name="Zhan W."/>
            <person name="Jiang J.F."/>
            <person name="Wang Q."/>
            <person name="Zhang B."/>
            <person name="Ji P."/>
            <person name="Bell-Sakyi L."/>
            <person name="Cui X.M."/>
            <person name="Yuan T.T."/>
            <person name="Jiang B.G."/>
            <person name="Yang W.F."/>
            <person name="Lam T.T."/>
            <person name="Chang Q.C."/>
            <person name="Ding S.J."/>
            <person name="Wang X.J."/>
            <person name="Zhu J.G."/>
            <person name="Ruan X.D."/>
            <person name="Zhao L."/>
            <person name="Wei J.T."/>
            <person name="Ye R.Z."/>
            <person name="Que T.C."/>
            <person name="Du C.H."/>
            <person name="Zhou Y.H."/>
            <person name="Cheng J.X."/>
            <person name="Dai P.F."/>
            <person name="Guo W.B."/>
            <person name="Han X.H."/>
            <person name="Huang E.J."/>
            <person name="Li L.F."/>
            <person name="Wei W."/>
            <person name="Gao Y.C."/>
            <person name="Liu J.Z."/>
            <person name="Shao H.Z."/>
            <person name="Wang X."/>
            <person name="Wang C.C."/>
            <person name="Yang T.C."/>
            <person name="Huo Q.B."/>
            <person name="Li W."/>
            <person name="Chen H.Y."/>
            <person name="Chen S.E."/>
            <person name="Zhou L.G."/>
            <person name="Ni X.B."/>
            <person name="Tian J.H."/>
            <person name="Sheng Y."/>
            <person name="Liu T."/>
            <person name="Pan Y.S."/>
            <person name="Xia L.Y."/>
            <person name="Li J."/>
            <person name="Zhao F."/>
            <person name="Cao W.C."/>
        </authorList>
    </citation>
    <scope>NUCLEOTIDE SEQUENCE</scope>
    <source>
        <strain evidence="11">Rmic-2018</strain>
    </source>
</reference>
<dbReference type="AlphaFoldDB" id="A0A9J6EIP7"/>
<feature type="domain" description="Protein kinase" evidence="10">
    <location>
        <begin position="34"/>
        <end position="334"/>
    </location>
</feature>
<comment type="caution">
    <text evidence="11">The sequence shown here is derived from an EMBL/GenBank/DDBJ whole genome shotgun (WGS) entry which is preliminary data.</text>
</comment>
<evidence type="ECO:0000259" key="10">
    <source>
        <dbReference type="PROSITE" id="PS50011"/>
    </source>
</evidence>
<dbReference type="FunFam" id="1.10.510.10:FF:000571">
    <property type="entry name" value="Maternal embryonic leucine zipper kinase"/>
    <property type="match status" value="1"/>
</dbReference>
<dbReference type="GO" id="GO:0005737">
    <property type="term" value="C:cytoplasm"/>
    <property type="evidence" value="ECO:0007669"/>
    <property type="project" value="TreeGrafter"/>
</dbReference>
<dbReference type="Gene3D" id="1.10.510.10">
    <property type="entry name" value="Transferase(Phosphotransferase) domain 1"/>
    <property type="match status" value="1"/>
</dbReference>
<evidence type="ECO:0000256" key="4">
    <source>
        <dbReference type="ARBA" id="ARBA00022741"/>
    </source>
</evidence>
<evidence type="ECO:0000313" key="12">
    <source>
        <dbReference type="Proteomes" id="UP000821866"/>
    </source>
</evidence>
<accession>A0A9J6EIP7</accession>
<dbReference type="EMBL" id="JABSTU010000004">
    <property type="protein sequence ID" value="KAH8034151.1"/>
    <property type="molecule type" value="Genomic_DNA"/>
</dbReference>
<dbReference type="InterPro" id="IPR000719">
    <property type="entry name" value="Prot_kinase_dom"/>
</dbReference>
<comment type="catalytic activity">
    <reaction evidence="8">
        <text>L-seryl-[protein] + ATP = O-phospho-L-seryl-[protein] + ADP + H(+)</text>
        <dbReference type="Rhea" id="RHEA:17989"/>
        <dbReference type="Rhea" id="RHEA-COMP:9863"/>
        <dbReference type="Rhea" id="RHEA-COMP:11604"/>
        <dbReference type="ChEBI" id="CHEBI:15378"/>
        <dbReference type="ChEBI" id="CHEBI:29999"/>
        <dbReference type="ChEBI" id="CHEBI:30616"/>
        <dbReference type="ChEBI" id="CHEBI:83421"/>
        <dbReference type="ChEBI" id="CHEBI:456216"/>
        <dbReference type="EC" id="2.7.11.1"/>
    </reaction>
</comment>
<dbReference type="PROSITE" id="PS50011">
    <property type="entry name" value="PROTEIN_KINASE_DOM"/>
    <property type="match status" value="1"/>
</dbReference>
<evidence type="ECO:0000256" key="1">
    <source>
        <dbReference type="ARBA" id="ARBA00012513"/>
    </source>
</evidence>
<evidence type="ECO:0000313" key="11">
    <source>
        <dbReference type="EMBL" id="KAH8034151.1"/>
    </source>
</evidence>
<name>A0A9J6EIP7_RHIMP</name>
<keyword evidence="3" id="KW-0808">Transferase</keyword>
<evidence type="ECO:0000256" key="7">
    <source>
        <dbReference type="ARBA" id="ARBA00047899"/>
    </source>
</evidence>
<dbReference type="GO" id="GO:0005524">
    <property type="term" value="F:ATP binding"/>
    <property type="evidence" value="ECO:0007669"/>
    <property type="project" value="UniProtKB-KW"/>
</dbReference>
<dbReference type="FunFam" id="3.30.200.20:FF:000003">
    <property type="entry name" value="Non-specific serine/threonine protein kinase"/>
    <property type="match status" value="1"/>
</dbReference>
<keyword evidence="4" id="KW-0547">Nucleotide-binding</keyword>
<dbReference type="SUPFAM" id="SSF56112">
    <property type="entry name" value="Protein kinase-like (PK-like)"/>
    <property type="match status" value="1"/>
</dbReference>
<dbReference type="GO" id="GO:0035556">
    <property type="term" value="P:intracellular signal transduction"/>
    <property type="evidence" value="ECO:0007669"/>
    <property type="project" value="TreeGrafter"/>
</dbReference>
<dbReference type="InterPro" id="IPR011009">
    <property type="entry name" value="Kinase-like_dom_sf"/>
</dbReference>